<evidence type="ECO:0000313" key="3">
    <source>
        <dbReference type="Proteomes" id="UP000001660"/>
    </source>
</evidence>
<dbReference type="Pfam" id="PF00903">
    <property type="entry name" value="Glyoxalase"/>
    <property type="match status" value="1"/>
</dbReference>
<dbReference type="InterPro" id="IPR004360">
    <property type="entry name" value="Glyas_Fos-R_dOase_dom"/>
</dbReference>
<dbReference type="PROSITE" id="PS51819">
    <property type="entry name" value="VOC"/>
    <property type="match status" value="1"/>
</dbReference>
<keyword evidence="2" id="KW-0456">Lyase</keyword>
<feature type="domain" description="VOC" evidence="1">
    <location>
        <begin position="5"/>
        <end position="119"/>
    </location>
</feature>
<dbReference type="OrthoDB" id="9804907at2"/>
<gene>
    <name evidence="2" type="ORF">NIDE3486</name>
</gene>
<name>D8PIT4_9BACT</name>
<protein>
    <submittedName>
        <fullName evidence="2">Putative Lactoylglutathione lyase</fullName>
        <ecNumber evidence="2">4.4.1.5</ecNumber>
    </submittedName>
</protein>
<organism evidence="2 3">
    <name type="scientific">Nitrospira defluvii</name>
    <dbReference type="NCBI Taxonomy" id="330214"/>
    <lineage>
        <taxon>Bacteria</taxon>
        <taxon>Pseudomonadati</taxon>
        <taxon>Nitrospirota</taxon>
        <taxon>Nitrospiria</taxon>
        <taxon>Nitrospirales</taxon>
        <taxon>Nitrospiraceae</taxon>
        <taxon>Nitrospira</taxon>
    </lineage>
</organism>
<dbReference type="SUPFAM" id="SSF54593">
    <property type="entry name" value="Glyoxalase/Bleomycin resistance protein/Dihydroxybiphenyl dioxygenase"/>
    <property type="match status" value="1"/>
</dbReference>
<keyword evidence="3" id="KW-1185">Reference proteome</keyword>
<dbReference type="InterPro" id="IPR037523">
    <property type="entry name" value="VOC_core"/>
</dbReference>
<dbReference type="InterPro" id="IPR029068">
    <property type="entry name" value="Glyas_Bleomycin-R_OHBP_Dase"/>
</dbReference>
<evidence type="ECO:0000313" key="2">
    <source>
        <dbReference type="EMBL" id="CBK43171.1"/>
    </source>
</evidence>
<dbReference type="GO" id="GO:0004462">
    <property type="term" value="F:lactoylglutathione lyase activity"/>
    <property type="evidence" value="ECO:0007669"/>
    <property type="project" value="UniProtKB-EC"/>
</dbReference>
<dbReference type="KEGG" id="nde:NIDE3486"/>
<evidence type="ECO:0000259" key="1">
    <source>
        <dbReference type="PROSITE" id="PS51819"/>
    </source>
</evidence>
<dbReference type="Gene3D" id="3.10.180.10">
    <property type="entry name" value="2,3-Dihydroxybiphenyl 1,2-Dioxygenase, domain 1"/>
    <property type="match status" value="1"/>
</dbReference>
<sequence length="121" mass="13243">MKVTDIAFACYPVTDLRRARRFYEGVLGLKESRFFGEGDKGFVEYDLGSNTLGIGNGAPDWKPSPGGGSVGLEVEDFNAAIASLKQHKCPFRLEPLETPACHMAIISDPDGNSIIIHRRKC</sequence>
<dbReference type="AlphaFoldDB" id="D8PIT4"/>
<dbReference type="EC" id="4.4.1.5" evidence="2"/>
<proteinExistence type="predicted"/>
<accession>D8PIT4</accession>
<dbReference type="EMBL" id="FP929003">
    <property type="protein sequence ID" value="CBK43171.1"/>
    <property type="molecule type" value="Genomic_DNA"/>
</dbReference>
<dbReference type="eggNOG" id="COG0346">
    <property type="taxonomic scope" value="Bacteria"/>
</dbReference>
<dbReference type="Proteomes" id="UP000001660">
    <property type="component" value="Chromosome"/>
</dbReference>
<dbReference type="HOGENOM" id="CLU_046006_10_7_0"/>
<reference evidence="2 3" key="1">
    <citation type="journal article" date="2010" name="Proc. Natl. Acad. Sci. U.S.A.">
        <title>A Nitrospira metagenome illuminates the physiology and evolution of globally important nitrite-oxidizing bacteria.</title>
        <authorList>
            <person name="Lucker S."/>
            <person name="Wagner M."/>
            <person name="Maixner F."/>
            <person name="Pelletier E."/>
            <person name="Koch H."/>
            <person name="Vacherie B."/>
            <person name="Rattei T."/>
            <person name="Sinninghe Damste J."/>
            <person name="Spieck E."/>
            <person name="Le Paslier D."/>
            <person name="Daims H."/>
        </authorList>
    </citation>
    <scope>NUCLEOTIDE SEQUENCE [LARGE SCALE GENOMIC DNA]</scope>
</reference>